<dbReference type="Proteomes" id="UP000504636">
    <property type="component" value="Unplaced"/>
</dbReference>
<feature type="region of interest" description="Disordered" evidence="4">
    <location>
        <begin position="227"/>
        <end position="253"/>
    </location>
</feature>
<dbReference type="InterPro" id="IPR002547">
    <property type="entry name" value="tRNA-bd_dom"/>
</dbReference>
<dbReference type="InterPro" id="IPR036282">
    <property type="entry name" value="Glutathione-S-Trfase_C_sf"/>
</dbReference>
<dbReference type="Gene3D" id="2.40.50.140">
    <property type="entry name" value="Nucleic acid-binding proteins"/>
    <property type="match status" value="1"/>
</dbReference>
<name>A0A6A6Z7K0_9PEZI</name>
<evidence type="ECO:0000313" key="8">
    <source>
        <dbReference type="RefSeq" id="XP_033583199.1"/>
    </source>
</evidence>
<evidence type="ECO:0000256" key="3">
    <source>
        <dbReference type="PROSITE-ProRule" id="PRU00209"/>
    </source>
</evidence>
<dbReference type="Gene3D" id="1.20.1050.10">
    <property type="match status" value="1"/>
</dbReference>
<dbReference type="GO" id="GO:0000049">
    <property type="term" value="F:tRNA binding"/>
    <property type="evidence" value="ECO:0007669"/>
    <property type="project" value="UniProtKB-UniRule"/>
</dbReference>
<dbReference type="PANTHER" id="PTHR11586">
    <property type="entry name" value="TRNA-AMINOACYLATION COFACTOR ARC1 FAMILY MEMBER"/>
    <property type="match status" value="1"/>
</dbReference>
<gene>
    <name evidence="6 8" type="ORF">BDZ99DRAFT_433280</name>
</gene>
<dbReference type="InterPro" id="IPR053836">
    <property type="entry name" value="Arc1-like_N"/>
</dbReference>
<feature type="compositionally biased region" description="Low complexity" evidence="4">
    <location>
        <begin position="184"/>
        <end position="201"/>
    </location>
</feature>
<dbReference type="FunFam" id="2.40.50.140:FF:000199">
    <property type="entry name" value="tRNA-aminoacylation cofactor ARC1"/>
    <property type="match status" value="1"/>
</dbReference>
<dbReference type="OrthoDB" id="19141at2759"/>
<feature type="region of interest" description="Disordered" evidence="4">
    <location>
        <begin position="184"/>
        <end position="214"/>
    </location>
</feature>
<protein>
    <submittedName>
        <fullName evidence="6 8">Nucleic acid-binding protein</fullName>
    </submittedName>
</protein>
<sequence>MATSSLDGSLVSLLKASFPTADVSSTDPVKVSGAIFPAAHYTDAEKAEITQWLITASHIASPSEDQAKTDERLASLNTHLSSRTTLLGSKPSVADVALYEKLAPVVGKWSAEERTGEQGYHHIVRFVDFVQNAPVFGLKLDNKVTIDADEVLFKIKPIDAKAEKERKKKEKEAAAAAAGAVGAGGATATTLTGEQAETQGGRKSKKDKAKDKVHQAGEAVAAAVGKETPIAAEGGNKKEKKVKQPKPQKAAPVEKPLSPCLIDLRVGHILKATTHPNADSLFVSTIACGDPAGTDNTSEYEGQIVRTVCSGLNGLIPLEEMQNRKIVAVCNLKPVTMRGIKSAAMVLAASPRVSEGEDSHKGPVELVNPPPDSKAGDRVYFEGWEGEPELVLNPKKKVWETIQPGFTTTDDLEVGFEVGEVPQLAGEGESKKTGLSKLKTAAGLCTVVTLKGATVR</sequence>
<feature type="domain" description="TRNA-binding" evidence="5">
    <location>
        <begin position="258"/>
        <end position="380"/>
    </location>
</feature>
<dbReference type="AlphaFoldDB" id="A0A6A6Z7K0"/>
<dbReference type="PROSITE" id="PS50886">
    <property type="entry name" value="TRBD"/>
    <property type="match status" value="1"/>
</dbReference>
<proteinExistence type="predicted"/>
<dbReference type="SUPFAM" id="SSF47616">
    <property type="entry name" value="GST C-terminal domain-like"/>
    <property type="match status" value="1"/>
</dbReference>
<dbReference type="EMBL" id="MU003693">
    <property type="protein sequence ID" value="KAF2816235.1"/>
    <property type="molecule type" value="Genomic_DNA"/>
</dbReference>
<dbReference type="Pfam" id="PF21972">
    <property type="entry name" value="Arc1p_N_like"/>
    <property type="match status" value="1"/>
</dbReference>
<reference evidence="6 8" key="1">
    <citation type="journal article" date="2020" name="Stud. Mycol.">
        <title>101 Dothideomycetes genomes: a test case for predicting lifestyles and emergence of pathogens.</title>
        <authorList>
            <person name="Haridas S."/>
            <person name="Albert R."/>
            <person name="Binder M."/>
            <person name="Bloem J."/>
            <person name="Labutti K."/>
            <person name="Salamov A."/>
            <person name="Andreopoulos B."/>
            <person name="Baker S."/>
            <person name="Barry K."/>
            <person name="Bills G."/>
            <person name="Bluhm B."/>
            <person name="Cannon C."/>
            <person name="Castanera R."/>
            <person name="Culley D."/>
            <person name="Daum C."/>
            <person name="Ezra D."/>
            <person name="Gonzalez J."/>
            <person name="Henrissat B."/>
            <person name="Kuo A."/>
            <person name="Liang C."/>
            <person name="Lipzen A."/>
            <person name="Lutzoni F."/>
            <person name="Magnuson J."/>
            <person name="Mondo S."/>
            <person name="Nolan M."/>
            <person name="Ohm R."/>
            <person name="Pangilinan J."/>
            <person name="Park H.-J."/>
            <person name="Ramirez L."/>
            <person name="Alfaro M."/>
            <person name="Sun H."/>
            <person name="Tritt A."/>
            <person name="Yoshinaga Y."/>
            <person name="Zwiers L.-H."/>
            <person name="Turgeon B."/>
            <person name="Goodwin S."/>
            <person name="Spatafora J."/>
            <person name="Crous P."/>
            <person name="Grigoriev I."/>
        </authorList>
    </citation>
    <scope>NUCLEOTIDE SEQUENCE</scope>
    <source>
        <strain evidence="6 8">CBS 304.34</strain>
    </source>
</reference>
<evidence type="ECO:0000313" key="6">
    <source>
        <dbReference type="EMBL" id="KAF2816235.1"/>
    </source>
</evidence>
<keyword evidence="1 3" id="KW-0820">tRNA-binding</keyword>
<dbReference type="RefSeq" id="XP_033583199.1">
    <property type="nucleotide sequence ID" value="XM_033717392.1"/>
</dbReference>
<reference evidence="8" key="2">
    <citation type="submission" date="2020-04" db="EMBL/GenBank/DDBJ databases">
        <authorList>
            <consortium name="NCBI Genome Project"/>
        </authorList>
    </citation>
    <scope>NUCLEOTIDE SEQUENCE</scope>
    <source>
        <strain evidence="8">CBS 304.34</strain>
    </source>
</reference>
<evidence type="ECO:0000256" key="2">
    <source>
        <dbReference type="ARBA" id="ARBA00022884"/>
    </source>
</evidence>
<dbReference type="GeneID" id="54458285"/>
<dbReference type="SUPFAM" id="SSF50249">
    <property type="entry name" value="Nucleic acid-binding proteins"/>
    <property type="match status" value="1"/>
</dbReference>
<reference evidence="8" key="3">
    <citation type="submission" date="2025-04" db="UniProtKB">
        <authorList>
            <consortium name="RefSeq"/>
        </authorList>
    </citation>
    <scope>IDENTIFICATION</scope>
    <source>
        <strain evidence="8">CBS 304.34</strain>
    </source>
</reference>
<keyword evidence="2 3" id="KW-0694">RNA-binding</keyword>
<dbReference type="InterPro" id="IPR012340">
    <property type="entry name" value="NA-bd_OB-fold"/>
</dbReference>
<dbReference type="GO" id="GO:0017102">
    <property type="term" value="C:methionyl glutamyl tRNA synthetase complex"/>
    <property type="evidence" value="ECO:0007669"/>
    <property type="project" value="TreeGrafter"/>
</dbReference>
<keyword evidence="7" id="KW-1185">Reference proteome</keyword>
<accession>A0A6A6Z7K0</accession>
<evidence type="ECO:0000256" key="1">
    <source>
        <dbReference type="ARBA" id="ARBA00022555"/>
    </source>
</evidence>
<evidence type="ECO:0000256" key="4">
    <source>
        <dbReference type="SAM" id="MobiDB-lite"/>
    </source>
</evidence>
<dbReference type="PANTHER" id="PTHR11586:SF33">
    <property type="entry name" value="AMINOACYL TRNA SYNTHASE COMPLEX-INTERACTING MULTIFUNCTIONAL PROTEIN 1"/>
    <property type="match status" value="1"/>
</dbReference>
<evidence type="ECO:0000259" key="5">
    <source>
        <dbReference type="PROSITE" id="PS50886"/>
    </source>
</evidence>
<organism evidence="6">
    <name type="scientific">Mytilinidion resinicola</name>
    <dbReference type="NCBI Taxonomy" id="574789"/>
    <lineage>
        <taxon>Eukaryota</taxon>
        <taxon>Fungi</taxon>
        <taxon>Dikarya</taxon>
        <taxon>Ascomycota</taxon>
        <taxon>Pezizomycotina</taxon>
        <taxon>Dothideomycetes</taxon>
        <taxon>Pleosporomycetidae</taxon>
        <taxon>Mytilinidiales</taxon>
        <taxon>Mytilinidiaceae</taxon>
        <taxon>Mytilinidion</taxon>
    </lineage>
</organism>
<evidence type="ECO:0000313" key="7">
    <source>
        <dbReference type="Proteomes" id="UP000504636"/>
    </source>
</evidence>
<dbReference type="Pfam" id="PF01588">
    <property type="entry name" value="tRNA_bind"/>
    <property type="match status" value="1"/>
</dbReference>
<dbReference type="CDD" id="cd10304">
    <property type="entry name" value="GST_C_Arc1p_N_like"/>
    <property type="match status" value="1"/>
</dbReference>
<dbReference type="InterPro" id="IPR051270">
    <property type="entry name" value="Tyrosine-tRNA_ligase_regulator"/>
</dbReference>